<dbReference type="Gene3D" id="2.30.40.10">
    <property type="entry name" value="Urease, subunit C, domain 1"/>
    <property type="match status" value="1"/>
</dbReference>
<gene>
    <name evidence="7" type="ORF">HB776_26840</name>
</gene>
<organism evidence="7 8">
    <name type="scientific">Tardiphaga robiniae</name>
    <dbReference type="NCBI Taxonomy" id="943830"/>
    <lineage>
        <taxon>Bacteria</taxon>
        <taxon>Pseudomonadati</taxon>
        <taxon>Pseudomonadota</taxon>
        <taxon>Alphaproteobacteria</taxon>
        <taxon>Hyphomicrobiales</taxon>
        <taxon>Nitrobacteraceae</taxon>
        <taxon>Tardiphaga</taxon>
    </lineage>
</organism>
<dbReference type="GO" id="GO:0005829">
    <property type="term" value="C:cytosol"/>
    <property type="evidence" value="ECO:0007669"/>
    <property type="project" value="TreeGrafter"/>
</dbReference>
<evidence type="ECO:0000259" key="6">
    <source>
        <dbReference type="Pfam" id="PF22429"/>
    </source>
</evidence>
<dbReference type="PANTHER" id="PTHR11271">
    <property type="entry name" value="GUANINE DEAMINASE"/>
    <property type="match status" value="1"/>
</dbReference>
<dbReference type="PANTHER" id="PTHR11271:SF48">
    <property type="entry name" value="AMIDOHYDROLASE-RELATED DOMAIN-CONTAINING PROTEIN"/>
    <property type="match status" value="1"/>
</dbReference>
<evidence type="ECO:0000313" key="8">
    <source>
        <dbReference type="Proteomes" id="UP000515291"/>
    </source>
</evidence>
<dbReference type="EC" id="3.5.3.13" evidence="7"/>
<evidence type="ECO:0000313" key="7">
    <source>
        <dbReference type="EMBL" id="QND74416.1"/>
    </source>
</evidence>
<dbReference type="NCBIfam" id="NF006681">
    <property type="entry name" value="PRK09229.1-2"/>
    <property type="match status" value="1"/>
</dbReference>
<accession>A0A7G6U5Y4</accession>
<evidence type="ECO:0000256" key="2">
    <source>
        <dbReference type="ARBA" id="ARBA00022723"/>
    </source>
</evidence>
<keyword evidence="4" id="KW-0862">Zinc</keyword>
<dbReference type="Pfam" id="PF22429">
    <property type="entry name" value="HutF_N"/>
    <property type="match status" value="1"/>
</dbReference>
<dbReference type="GO" id="GO:0046872">
    <property type="term" value="F:metal ion binding"/>
    <property type="evidence" value="ECO:0007669"/>
    <property type="project" value="UniProtKB-KW"/>
</dbReference>
<evidence type="ECO:0000259" key="5">
    <source>
        <dbReference type="Pfam" id="PF01979"/>
    </source>
</evidence>
<sequence length="465" mass="49879">MQQAIAMGTQRAAKRLFFAHALLPSGWARDVVVAIENGTITAVAANSSSADAEIISGVALPGLPNLHSHAFQRGMAGLTEIRGATQDSFWTWRQLMYRFIDTLTPDDVEAIAAFAYAEMLEAGFTSVAEFHYLHHDETGAPYANLAEMGTRIAAASSETGIGLTLLPSFYNFSGFGGTASIHGQRRFVNDPARFLTLLEKSREAIKSVDDAAIGIAPHSLRAITPETLNDVLKAVPDGPIHIHVAEQTKEVEDCIAWSGKRPVAWLLDHMPVDRRWALIHATHMTDEEAAGVAKAGAVVGLCPLTEASLGDGIFEGPRLIDAGGVFGVGSDSNIEITAPGELKQLEYSQRLAYRVRNAVARHEGESTGRALYEHALVGGAQASGRNIGALAAGKRADIVVLDTAHPDLCAVTGDRWLDTMTFVAGKSAISDVFVGGKQVVNSGRHIKRASITERYRRVVQRLAKL</sequence>
<protein>
    <submittedName>
        <fullName evidence="7">Formimidoylglutamate deiminase</fullName>
        <ecNumber evidence="7">3.5.3.13</ecNumber>
    </submittedName>
</protein>
<dbReference type="InterPro" id="IPR055156">
    <property type="entry name" value="HutF-like_N"/>
</dbReference>
<dbReference type="EMBL" id="CP050292">
    <property type="protein sequence ID" value="QND74416.1"/>
    <property type="molecule type" value="Genomic_DNA"/>
</dbReference>
<dbReference type="Pfam" id="PF01979">
    <property type="entry name" value="Amidohydro_1"/>
    <property type="match status" value="1"/>
</dbReference>
<dbReference type="SUPFAM" id="SSF51556">
    <property type="entry name" value="Metallo-dependent hydrolases"/>
    <property type="match status" value="1"/>
</dbReference>
<dbReference type="SUPFAM" id="SSF51338">
    <property type="entry name" value="Composite domain of metallo-dependent hydrolases"/>
    <property type="match status" value="1"/>
</dbReference>
<dbReference type="Proteomes" id="UP000515291">
    <property type="component" value="Chromosome"/>
</dbReference>
<reference evidence="8" key="1">
    <citation type="journal article" date="2020" name="Mol. Plant Microbe">
        <title>Rhizobial microsymbionts of the narrowly endemic Oxytropis species growing in Kamchatka are characterized by significant genetic diversity and possess a set of genes that are associated with T3SS and T6SS secretion systems and can affect the development of symbiosis.</title>
        <authorList>
            <person name="Safronova V."/>
            <person name="Guro P."/>
            <person name="Sazanova A."/>
            <person name="Kuznetsova I."/>
            <person name="Belimov A."/>
            <person name="Yakubov V."/>
            <person name="Chirak E."/>
            <person name="Afonin A."/>
            <person name="Gogolev Y."/>
            <person name="Andronov E."/>
            <person name="Tikhonovich I."/>
        </authorList>
    </citation>
    <scope>NUCLEOTIDE SEQUENCE [LARGE SCALE GENOMIC DNA]</scope>
    <source>
        <strain evidence="8">581</strain>
    </source>
</reference>
<proteinExistence type="predicted"/>
<keyword evidence="3 7" id="KW-0378">Hydrolase</keyword>
<dbReference type="NCBIfam" id="TIGR02022">
    <property type="entry name" value="hutF"/>
    <property type="match status" value="1"/>
</dbReference>
<dbReference type="KEGG" id="trb:HB776_26840"/>
<feature type="domain" description="Amidohydrolase-related" evidence="5">
    <location>
        <begin position="59"/>
        <end position="439"/>
    </location>
</feature>
<dbReference type="CDD" id="cd01313">
    <property type="entry name" value="Met_dep_hydrolase_E"/>
    <property type="match status" value="1"/>
</dbReference>
<evidence type="ECO:0000256" key="3">
    <source>
        <dbReference type="ARBA" id="ARBA00022801"/>
    </source>
</evidence>
<dbReference type="GO" id="GO:0050416">
    <property type="term" value="F:formimidoylglutamate deiminase activity"/>
    <property type="evidence" value="ECO:0007669"/>
    <property type="project" value="UniProtKB-EC"/>
</dbReference>
<name>A0A7G6U5Y4_9BRAD</name>
<dbReference type="NCBIfam" id="NF006683">
    <property type="entry name" value="PRK09229.1-4"/>
    <property type="match status" value="1"/>
</dbReference>
<dbReference type="InterPro" id="IPR011059">
    <property type="entry name" value="Metal-dep_hydrolase_composite"/>
</dbReference>
<dbReference type="GO" id="GO:0019239">
    <property type="term" value="F:deaminase activity"/>
    <property type="evidence" value="ECO:0007669"/>
    <property type="project" value="TreeGrafter"/>
</dbReference>
<dbReference type="InterPro" id="IPR006680">
    <property type="entry name" value="Amidohydro-rel"/>
</dbReference>
<dbReference type="InterPro" id="IPR032466">
    <property type="entry name" value="Metal_Hydrolase"/>
</dbReference>
<evidence type="ECO:0000256" key="4">
    <source>
        <dbReference type="ARBA" id="ARBA00022833"/>
    </source>
</evidence>
<keyword evidence="2" id="KW-0479">Metal-binding</keyword>
<comment type="cofactor">
    <cofactor evidence="1">
        <name>Zn(2+)</name>
        <dbReference type="ChEBI" id="CHEBI:29105"/>
    </cofactor>
</comment>
<dbReference type="InterPro" id="IPR051607">
    <property type="entry name" value="Metallo-dep_hydrolases"/>
</dbReference>
<evidence type="ECO:0000256" key="1">
    <source>
        <dbReference type="ARBA" id="ARBA00001947"/>
    </source>
</evidence>
<dbReference type="NCBIfam" id="NF006684">
    <property type="entry name" value="PRK09229.1-5"/>
    <property type="match status" value="1"/>
</dbReference>
<feature type="domain" description="Formimidoylglutamate deiminase N-terminal" evidence="6">
    <location>
        <begin position="20"/>
        <end position="50"/>
    </location>
</feature>
<dbReference type="InterPro" id="IPR010252">
    <property type="entry name" value="HutF"/>
</dbReference>
<dbReference type="AlphaFoldDB" id="A0A7G6U5Y4"/>
<dbReference type="Gene3D" id="3.20.20.140">
    <property type="entry name" value="Metal-dependent hydrolases"/>
    <property type="match status" value="1"/>
</dbReference>